<dbReference type="Gene3D" id="3.30.70.1060">
    <property type="entry name" value="Dimeric alpha+beta barrel"/>
    <property type="match status" value="1"/>
</dbReference>
<dbReference type="EMBL" id="MLJW01000243">
    <property type="protein sequence ID" value="OIQ92009.1"/>
    <property type="molecule type" value="Genomic_DNA"/>
</dbReference>
<dbReference type="Pfam" id="PF03795">
    <property type="entry name" value="YCII"/>
    <property type="match status" value="1"/>
</dbReference>
<accession>A0A1J5R814</accession>
<gene>
    <name evidence="2" type="ORF">GALL_260740</name>
</gene>
<dbReference type="InterPro" id="IPR005545">
    <property type="entry name" value="YCII"/>
</dbReference>
<sequence length="96" mass="10531">MPTFAVQYTYDARLDLQAAIRPEHRDYLRRLAVDGSLLGSGPYTDGVPGALLVFRAQDRVTLDALLSGDPFARAGLIAATTVRTWDVVLGPWSDRL</sequence>
<dbReference type="AlphaFoldDB" id="A0A1J5R814"/>
<proteinExistence type="predicted"/>
<dbReference type="InterPro" id="IPR011008">
    <property type="entry name" value="Dimeric_a/b-barrel"/>
</dbReference>
<name>A0A1J5R814_9ZZZZ</name>
<organism evidence="2">
    <name type="scientific">mine drainage metagenome</name>
    <dbReference type="NCBI Taxonomy" id="410659"/>
    <lineage>
        <taxon>unclassified sequences</taxon>
        <taxon>metagenomes</taxon>
        <taxon>ecological metagenomes</taxon>
    </lineage>
</organism>
<comment type="caution">
    <text evidence="2">The sequence shown here is derived from an EMBL/GenBank/DDBJ whole genome shotgun (WGS) entry which is preliminary data.</text>
</comment>
<reference evidence="2" key="1">
    <citation type="submission" date="2016-10" db="EMBL/GenBank/DDBJ databases">
        <title>Sequence of Gallionella enrichment culture.</title>
        <authorList>
            <person name="Poehlein A."/>
            <person name="Muehling M."/>
            <person name="Daniel R."/>
        </authorList>
    </citation>
    <scope>NUCLEOTIDE SEQUENCE</scope>
</reference>
<dbReference type="SUPFAM" id="SSF54909">
    <property type="entry name" value="Dimeric alpha+beta barrel"/>
    <property type="match status" value="1"/>
</dbReference>
<evidence type="ECO:0000259" key="1">
    <source>
        <dbReference type="Pfam" id="PF03795"/>
    </source>
</evidence>
<protein>
    <submittedName>
        <fullName evidence="2">YciI-like protein</fullName>
    </submittedName>
</protein>
<feature type="domain" description="YCII-related" evidence="1">
    <location>
        <begin position="5"/>
        <end position="85"/>
    </location>
</feature>
<evidence type="ECO:0000313" key="2">
    <source>
        <dbReference type="EMBL" id="OIQ92009.1"/>
    </source>
</evidence>